<dbReference type="Proteomes" id="UP001499930">
    <property type="component" value="Unassembled WGS sequence"/>
</dbReference>
<dbReference type="RefSeq" id="WP_413224228.1">
    <property type="nucleotide sequence ID" value="NZ_JBLAUZ010000005.1"/>
</dbReference>
<dbReference type="EMBL" id="BAAAWD010000011">
    <property type="protein sequence ID" value="GAA3014830.1"/>
    <property type="molecule type" value="Genomic_DNA"/>
</dbReference>
<evidence type="ECO:0000256" key="1">
    <source>
        <dbReference type="SAM" id="MobiDB-lite"/>
    </source>
</evidence>
<feature type="region of interest" description="Disordered" evidence="1">
    <location>
        <begin position="28"/>
        <end position="80"/>
    </location>
</feature>
<gene>
    <name evidence="2" type="ORF">GCM10017559_42720</name>
</gene>
<evidence type="ECO:0000313" key="2">
    <source>
        <dbReference type="EMBL" id="GAA3014830.1"/>
    </source>
</evidence>
<organism evidence="2 3">
    <name type="scientific">Streptosporangium longisporum</name>
    <dbReference type="NCBI Taxonomy" id="46187"/>
    <lineage>
        <taxon>Bacteria</taxon>
        <taxon>Bacillati</taxon>
        <taxon>Actinomycetota</taxon>
        <taxon>Actinomycetes</taxon>
        <taxon>Streptosporangiales</taxon>
        <taxon>Streptosporangiaceae</taxon>
        <taxon>Streptosporangium</taxon>
    </lineage>
</organism>
<evidence type="ECO:0008006" key="4">
    <source>
        <dbReference type="Google" id="ProtNLM"/>
    </source>
</evidence>
<name>A0ABP6KK15_9ACTN</name>
<reference evidence="3" key="1">
    <citation type="journal article" date="2019" name="Int. J. Syst. Evol. Microbiol.">
        <title>The Global Catalogue of Microorganisms (GCM) 10K type strain sequencing project: providing services to taxonomists for standard genome sequencing and annotation.</title>
        <authorList>
            <consortium name="The Broad Institute Genomics Platform"/>
            <consortium name="The Broad Institute Genome Sequencing Center for Infectious Disease"/>
            <person name="Wu L."/>
            <person name="Ma J."/>
        </authorList>
    </citation>
    <scope>NUCLEOTIDE SEQUENCE [LARGE SCALE GENOMIC DNA]</scope>
    <source>
        <strain evidence="3">JCM 3106</strain>
    </source>
</reference>
<keyword evidence="3" id="KW-1185">Reference proteome</keyword>
<comment type="caution">
    <text evidence="2">The sequence shown here is derived from an EMBL/GenBank/DDBJ whole genome shotgun (WGS) entry which is preliminary data.</text>
</comment>
<protein>
    <recommendedName>
        <fullName evidence="4">DUF4439 domain-containing protein</fullName>
    </recommendedName>
</protein>
<proteinExistence type="predicted"/>
<sequence>MLAVAATVAGIAVLWFLWPKADVGVAPSQGSMAAGPESSGPPAWVSPSASGTSGLGGSTLGTPGSEMPETADLGTAWPDEGTASPAAQAVAVDALLNASREARRRLGPAVQAVLACDNSAGNAEVIARAADARRDQLARVRTMEVGALPGGAALVADLIRALSASHQADRHFLAWARRGCAGGQDADFRLGERYSVRASEAKTTFLNGWNRIAAAYGLEERGEADI</sequence>
<accession>A0ABP6KK15</accession>
<evidence type="ECO:0000313" key="3">
    <source>
        <dbReference type="Proteomes" id="UP001499930"/>
    </source>
</evidence>